<dbReference type="InterPro" id="IPR016580">
    <property type="entry name" value="HUS1"/>
</dbReference>
<dbReference type="PANTHER" id="PTHR12900">
    <property type="entry name" value="MITOTIC AND DNA DAMAGE CHECKPOINT PROTEIN HUS1"/>
    <property type="match status" value="1"/>
</dbReference>
<dbReference type="AlphaFoldDB" id="A0A383VZA9"/>
<dbReference type="GO" id="GO:0006289">
    <property type="term" value="P:nucleotide-excision repair"/>
    <property type="evidence" value="ECO:0007669"/>
    <property type="project" value="TreeGrafter"/>
</dbReference>
<reference evidence="5 6" key="1">
    <citation type="submission" date="2016-10" db="EMBL/GenBank/DDBJ databases">
        <authorList>
            <person name="Cai Z."/>
        </authorList>
    </citation>
    <scope>NUCLEOTIDE SEQUENCE [LARGE SCALE GENOMIC DNA]</scope>
</reference>
<dbReference type="EMBL" id="FNXT01000984">
    <property type="protein sequence ID" value="SZX70260.1"/>
    <property type="molecule type" value="Genomic_DNA"/>
</dbReference>
<evidence type="ECO:0000313" key="6">
    <source>
        <dbReference type="Proteomes" id="UP000256970"/>
    </source>
</evidence>
<keyword evidence="3" id="KW-0539">Nucleus</keyword>
<dbReference type="GO" id="GO:0000723">
    <property type="term" value="P:telomere maintenance"/>
    <property type="evidence" value="ECO:0007669"/>
    <property type="project" value="TreeGrafter"/>
</dbReference>
<evidence type="ECO:0000313" key="5">
    <source>
        <dbReference type="EMBL" id="SZX70260.1"/>
    </source>
</evidence>
<dbReference type="GO" id="GO:0000724">
    <property type="term" value="P:double-strand break repair via homologous recombination"/>
    <property type="evidence" value="ECO:0007669"/>
    <property type="project" value="TreeGrafter"/>
</dbReference>
<dbReference type="Pfam" id="PF04005">
    <property type="entry name" value="Hus1"/>
    <property type="match status" value="1"/>
</dbReference>
<evidence type="ECO:0000256" key="2">
    <source>
        <dbReference type="ARBA" id="ARBA00005563"/>
    </source>
</evidence>
<sequence>MKFRATLTERGCQSLHKAFLPTLEKFGKTCHILLGPDEVFFIQRAVDADGANVTVRFTAERMFNTESFRVASRHFNLVAFAVDVGLLLKVLRSAVTNAPDTLDVKLTQCAVALPGCDEVENKPFLCFTARGDGVSLVQELPIGKPCPSGEIDALVAAKDVASLCPWYLDLASGAGAAGLARVVDRMKALSSSMQVALCKTGDLHIQVAENSVMLGALFSGLTVYPQDASKQPEPEEGRQLTAEEKLQEALQAGDAMTVHIQVKHLLKILSVSTLSQPSRILFGIAEGCGHVHVMFVYRDPSTEAAYDDSLTLGFKLPVRDED</sequence>
<evidence type="ECO:0000256" key="4">
    <source>
        <dbReference type="PIRNR" id="PIRNR011312"/>
    </source>
</evidence>
<keyword evidence="6" id="KW-1185">Reference proteome</keyword>
<proteinExistence type="inferred from homology"/>
<dbReference type="GO" id="GO:0031573">
    <property type="term" value="P:mitotic intra-S DNA damage checkpoint signaling"/>
    <property type="evidence" value="ECO:0007669"/>
    <property type="project" value="TreeGrafter"/>
</dbReference>
<gene>
    <name evidence="5" type="ORF">BQ4739_LOCUS10486</name>
</gene>
<dbReference type="PANTHER" id="PTHR12900:SF0">
    <property type="entry name" value="CHECKPOINT PROTEIN"/>
    <property type="match status" value="1"/>
</dbReference>
<comment type="similarity">
    <text evidence="2 4">Belongs to the HUS1 family.</text>
</comment>
<dbReference type="OrthoDB" id="337750at2759"/>
<dbReference type="PIRSF" id="PIRSF011312">
    <property type="entry name" value="Cell_cycle_HUS1"/>
    <property type="match status" value="1"/>
</dbReference>
<organism evidence="5 6">
    <name type="scientific">Tetradesmus obliquus</name>
    <name type="common">Green alga</name>
    <name type="synonym">Acutodesmus obliquus</name>
    <dbReference type="NCBI Taxonomy" id="3088"/>
    <lineage>
        <taxon>Eukaryota</taxon>
        <taxon>Viridiplantae</taxon>
        <taxon>Chlorophyta</taxon>
        <taxon>core chlorophytes</taxon>
        <taxon>Chlorophyceae</taxon>
        <taxon>CS clade</taxon>
        <taxon>Sphaeropleales</taxon>
        <taxon>Scenedesmaceae</taxon>
        <taxon>Tetradesmus</taxon>
    </lineage>
</organism>
<dbReference type="GO" id="GO:0030896">
    <property type="term" value="C:checkpoint clamp complex"/>
    <property type="evidence" value="ECO:0007669"/>
    <property type="project" value="InterPro"/>
</dbReference>
<accession>A0A383VZA9</accession>
<protein>
    <recommendedName>
        <fullName evidence="4">Checkpoint protein</fullName>
    </recommendedName>
</protein>
<dbReference type="InterPro" id="IPR007150">
    <property type="entry name" value="HUS1/Mec3"/>
</dbReference>
<dbReference type="GO" id="GO:0033314">
    <property type="term" value="P:mitotic DNA replication checkpoint signaling"/>
    <property type="evidence" value="ECO:0007669"/>
    <property type="project" value="TreeGrafter"/>
</dbReference>
<evidence type="ECO:0000256" key="3">
    <source>
        <dbReference type="ARBA" id="ARBA00023242"/>
    </source>
</evidence>
<dbReference type="Proteomes" id="UP000256970">
    <property type="component" value="Unassembled WGS sequence"/>
</dbReference>
<dbReference type="GO" id="GO:0005730">
    <property type="term" value="C:nucleolus"/>
    <property type="evidence" value="ECO:0007669"/>
    <property type="project" value="InterPro"/>
</dbReference>
<dbReference type="GO" id="GO:0044778">
    <property type="term" value="P:meiotic DNA integrity checkpoint signaling"/>
    <property type="evidence" value="ECO:0007669"/>
    <property type="project" value="TreeGrafter"/>
</dbReference>
<dbReference type="GO" id="GO:0035861">
    <property type="term" value="C:site of double-strand break"/>
    <property type="evidence" value="ECO:0007669"/>
    <property type="project" value="TreeGrafter"/>
</dbReference>
<dbReference type="Gene3D" id="3.70.10.10">
    <property type="match status" value="1"/>
</dbReference>
<evidence type="ECO:0000256" key="1">
    <source>
        <dbReference type="ARBA" id="ARBA00004123"/>
    </source>
</evidence>
<dbReference type="STRING" id="3088.A0A383VZA9"/>
<comment type="subcellular location">
    <subcellularLocation>
        <location evidence="1">Nucleus</location>
    </subcellularLocation>
</comment>
<name>A0A383VZA9_TETOB</name>